<evidence type="ECO:0000256" key="5">
    <source>
        <dbReference type="ARBA" id="ARBA00023049"/>
    </source>
</evidence>
<dbReference type="InterPro" id="IPR011249">
    <property type="entry name" value="Metalloenz_LuxS/M16"/>
</dbReference>
<dbReference type="GO" id="GO:0046872">
    <property type="term" value="F:metal ion binding"/>
    <property type="evidence" value="ECO:0007669"/>
    <property type="project" value="InterPro"/>
</dbReference>
<gene>
    <name evidence="9" type="primary">ptrA</name>
    <name evidence="9" type="ORF">A6F65_01265</name>
</gene>
<dbReference type="InterPro" id="IPR011765">
    <property type="entry name" value="Pept_M16_N"/>
</dbReference>
<dbReference type="STRING" id="645517.A6F65_01265"/>
<dbReference type="InterPro" id="IPR007863">
    <property type="entry name" value="Peptidase_M16_C"/>
</dbReference>
<feature type="domain" description="Peptidase M16 C-terminal" evidence="8">
    <location>
        <begin position="760"/>
        <end position="920"/>
    </location>
</feature>
<evidence type="ECO:0000313" key="9">
    <source>
        <dbReference type="EMBL" id="ANU07572.1"/>
    </source>
</evidence>
<dbReference type="KEGG" id="anh:A6F65_01265"/>
<dbReference type="PANTHER" id="PTHR43690:SF17">
    <property type="entry name" value="PROTEIN YHJJ"/>
    <property type="match status" value="1"/>
</dbReference>
<evidence type="ECO:0000256" key="6">
    <source>
        <dbReference type="SAM" id="SignalP"/>
    </source>
</evidence>
<feature type="chain" id="PRO_5008884413" evidence="6">
    <location>
        <begin position="25"/>
        <end position="996"/>
    </location>
</feature>
<evidence type="ECO:0000256" key="3">
    <source>
        <dbReference type="ARBA" id="ARBA00022801"/>
    </source>
</evidence>
<dbReference type="InterPro" id="IPR050626">
    <property type="entry name" value="Peptidase_M16"/>
</dbReference>
<evidence type="ECO:0000259" key="8">
    <source>
        <dbReference type="Pfam" id="PF05193"/>
    </source>
</evidence>
<evidence type="ECO:0000313" key="10">
    <source>
        <dbReference type="Proteomes" id="UP000092698"/>
    </source>
</evidence>
<proteinExistence type="inferred from homology"/>
<protein>
    <submittedName>
        <fullName evidence="9">Protease 3</fullName>
        <ecNumber evidence="9">3.4.24.55</ecNumber>
    </submittedName>
</protein>
<dbReference type="EC" id="3.4.24.55" evidence="9"/>
<keyword evidence="2 9" id="KW-0645">Protease</keyword>
<evidence type="ECO:0000256" key="2">
    <source>
        <dbReference type="ARBA" id="ARBA00022670"/>
    </source>
</evidence>
<dbReference type="Proteomes" id="UP000092698">
    <property type="component" value="Chromosome"/>
</dbReference>
<reference evidence="9 10" key="1">
    <citation type="submission" date="2016-07" db="EMBL/GenBank/DDBJ databases">
        <title>Complete genome sequence of Altererythrobacter namhicola JCM 16345T, containing esterase-encoding genes.</title>
        <authorList>
            <person name="Cheng H."/>
            <person name="Wu Y.-H."/>
            <person name="Jian S.-L."/>
            <person name="Huo Y.-Y."/>
            <person name="Wang C.-S."/>
            <person name="Xu X.-W."/>
        </authorList>
    </citation>
    <scope>NUCLEOTIDE SEQUENCE [LARGE SCALE GENOMIC DNA]</scope>
    <source>
        <strain evidence="9 10">JCM 16345</strain>
    </source>
</reference>
<evidence type="ECO:0000256" key="1">
    <source>
        <dbReference type="ARBA" id="ARBA00007261"/>
    </source>
</evidence>
<dbReference type="Pfam" id="PF00675">
    <property type="entry name" value="Peptidase_M16"/>
    <property type="match status" value="1"/>
</dbReference>
<feature type="signal peptide" evidence="6">
    <location>
        <begin position="1"/>
        <end position="24"/>
    </location>
</feature>
<keyword evidence="3 9" id="KW-0378">Hydrolase</keyword>
<dbReference type="Gene3D" id="3.30.830.10">
    <property type="entry name" value="Metalloenzyme, LuxS/M16 peptidase-like"/>
    <property type="match status" value="3"/>
</dbReference>
<dbReference type="SUPFAM" id="SSF63411">
    <property type="entry name" value="LuxS/MPP-like metallohydrolase"/>
    <property type="match status" value="3"/>
</dbReference>
<dbReference type="EMBL" id="CP016545">
    <property type="protein sequence ID" value="ANU07572.1"/>
    <property type="molecule type" value="Genomic_DNA"/>
</dbReference>
<evidence type="ECO:0000259" key="7">
    <source>
        <dbReference type="Pfam" id="PF00675"/>
    </source>
</evidence>
<dbReference type="Pfam" id="PF05193">
    <property type="entry name" value="Peptidase_M16_C"/>
    <property type="match status" value="2"/>
</dbReference>
<dbReference type="OrthoDB" id="9811314at2"/>
<keyword evidence="4" id="KW-0862">Zinc</keyword>
<keyword evidence="5" id="KW-0482">Metalloprotease</keyword>
<feature type="domain" description="Peptidase M16 N-terminal" evidence="7">
    <location>
        <begin position="101"/>
        <end position="242"/>
    </location>
</feature>
<feature type="domain" description="Peptidase M16 C-terminal" evidence="8">
    <location>
        <begin position="260"/>
        <end position="335"/>
    </location>
</feature>
<name>A0A1C7D890_9SPHN</name>
<dbReference type="AlphaFoldDB" id="A0A1C7D890"/>
<dbReference type="GO" id="GO:0004222">
    <property type="term" value="F:metalloendopeptidase activity"/>
    <property type="evidence" value="ECO:0007669"/>
    <property type="project" value="UniProtKB-EC"/>
</dbReference>
<keyword evidence="6" id="KW-0732">Signal</keyword>
<organism evidence="9 10">
    <name type="scientific">Paraurantiacibacter namhicola</name>
    <dbReference type="NCBI Taxonomy" id="645517"/>
    <lineage>
        <taxon>Bacteria</taxon>
        <taxon>Pseudomonadati</taxon>
        <taxon>Pseudomonadota</taxon>
        <taxon>Alphaproteobacteria</taxon>
        <taxon>Sphingomonadales</taxon>
        <taxon>Erythrobacteraceae</taxon>
        <taxon>Paraurantiacibacter</taxon>
    </lineage>
</organism>
<dbReference type="GO" id="GO:0006508">
    <property type="term" value="P:proteolysis"/>
    <property type="evidence" value="ECO:0007669"/>
    <property type="project" value="UniProtKB-KW"/>
</dbReference>
<evidence type="ECO:0000256" key="4">
    <source>
        <dbReference type="ARBA" id="ARBA00022833"/>
    </source>
</evidence>
<dbReference type="RefSeq" id="WP_067786899.1">
    <property type="nucleotide sequence ID" value="NZ_CP016545.1"/>
</dbReference>
<sequence length="996" mass="109183">MTWLSSAKRAFAPLLLIAPVALLAQSDPSQAPKGAGQPAIQNAEQILRNAARIDDLSEAGAERQPQYLNNEEPWLYQGSDLPQDKEWLFGELPNGLRYAVRKNRVPANQVSIRVRVDAGALHERDGEQGFAHLLEHMLFRESKYLGQGEAVPTWQRLGASFGSDTNAETSPTHTVYKLDLPDGRKGNLQESMKLLSGMIQAPVLSPENLALDVPIVLAERRESGRADRRIYDTTRETLYAGTRLADRSTIGTVESLQGATAKSIQAFHQRWYRPENTVVVVVGDADPLLLAKLVEDNYGDWTVPGKPTPAPDFMDVAPLRKVDTAFPVDKARTVAEPGQPRSITYAYLREWEPVQDTVVYNEGLMMDAVATAIINRRLEERARSGGSYLAAEVSQEDVSRTADVTFVVLIPLTEDWQSALDDVKLVIDDSLLRPPSQAEIDREVAEIDISFINQVEQEDIQAGSYLADRLVGAVDIREAVASPTVAKQIWDGAKRRFTPEQMFARTKMLFTSPVVRGVLVTPEPAEADDAVFTAALARPVEQGDDFRSDKKALTFADLPAIGEPAQPVSRKSIGVYEIEQVEYPNGVRALVWNSGNEPGRVTVNVRFGSGWRAFTGDQAAFAEIGEIAMVGTGFGDVSQNGLDELATGRKFGYEFEIGDAAFSLHARTRMDDLEDQLYLFAAKLAAPRYDANPILRAKASARLAYDRYAATAAGVLNRDLEYYLRGKDGRFATANPAEIEAVTPEAYEAVWDPLMRQGPIEVIVFGDIDVEKTVAYIGQTFGALPAREPIPAAAAQRTLGFADTGPDVQVLYHAGDSDEAAAVFAWPTDAGADQLPESRKTDLLSQIFGNRLLEVMRERVGASYAPNVGIQWPETVEGQGYVIAIATLPPEMVPVFFEEAGKIANDLATNGPTEDEIARVTEPMRQLLRRLSSGHTFFLRSLEGATQEPAFITGIDTMAADYTRTTPAEMQALAQKYFGGEGWKMAVLPEGTSLQD</sequence>
<accession>A0A1C7D890</accession>
<dbReference type="PANTHER" id="PTHR43690">
    <property type="entry name" value="NARDILYSIN"/>
    <property type="match status" value="1"/>
</dbReference>
<keyword evidence="10" id="KW-1185">Reference proteome</keyword>
<dbReference type="PATRIC" id="fig|645517.4.peg.1258"/>
<comment type="similarity">
    <text evidence="1">Belongs to the peptidase M16 family.</text>
</comment>